<gene>
    <name evidence="2" type="ORF">Cyrtocomes_00263</name>
</gene>
<evidence type="ECO:0000313" key="3">
    <source>
        <dbReference type="Proteomes" id="UP001293791"/>
    </source>
</evidence>
<keyword evidence="1" id="KW-0812">Transmembrane</keyword>
<proteinExistence type="predicted"/>
<evidence type="ECO:0000313" key="2">
    <source>
        <dbReference type="EMBL" id="MDZ5761903.1"/>
    </source>
</evidence>
<reference evidence="2 3" key="1">
    <citation type="submission" date="2023-02" db="EMBL/GenBank/DDBJ databases">
        <title>Host association and intracellularity evolved multiple times independently in the Rickettsiales.</title>
        <authorList>
            <person name="Castelli M."/>
            <person name="Nardi T."/>
            <person name="Gammuto L."/>
            <person name="Bellinzona G."/>
            <person name="Sabaneyeva E."/>
            <person name="Potekhin A."/>
            <person name="Serra V."/>
            <person name="Petroni G."/>
            <person name="Sassera D."/>
        </authorList>
    </citation>
    <scope>NUCLEOTIDE SEQUENCE [LARGE SCALE GENOMIC DNA]</scope>
    <source>
        <strain evidence="2 3">BOD18</strain>
    </source>
</reference>
<sequence>MSAALHIPEGWAIKQNYIIELDELFSYCEKVIKSTYILFCNFLHLHLLVLYIISNIHKCLNKNTIIILSNLKTSL</sequence>
<evidence type="ECO:0000256" key="1">
    <source>
        <dbReference type="SAM" id="Phobius"/>
    </source>
</evidence>
<dbReference type="EMBL" id="JARGYT010000009">
    <property type="protein sequence ID" value="MDZ5761903.1"/>
    <property type="molecule type" value="Genomic_DNA"/>
</dbReference>
<dbReference type="Proteomes" id="UP001293791">
    <property type="component" value="Unassembled WGS sequence"/>
</dbReference>
<comment type="caution">
    <text evidence="2">The sequence shown here is derived from an EMBL/GenBank/DDBJ whole genome shotgun (WGS) entry which is preliminary data.</text>
</comment>
<protein>
    <submittedName>
        <fullName evidence="2">Uncharacterized protein</fullName>
    </submittedName>
</protein>
<name>A0ABU5L703_9RICK</name>
<accession>A0ABU5L703</accession>
<keyword evidence="3" id="KW-1185">Reference proteome</keyword>
<feature type="transmembrane region" description="Helical" evidence="1">
    <location>
        <begin position="34"/>
        <end position="53"/>
    </location>
</feature>
<keyword evidence="1" id="KW-1133">Transmembrane helix</keyword>
<organism evidence="2 3">
    <name type="scientific">Candidatus Cyrtobacter comes</name>
    <dbReference type="NCBI Taxonomy" id="675776"/>
    <lineage>
        <taxon>Bacteria</taxon>
        <taxon>Pseudomonadati</taxon>
        <taxon>Pseudomonadota</taxon>
        <taxon>Alphaproteobacteria</taxon>
        <taxon>Rickettsiales</taxon>
        <taxon>Candidatus Midichloriaceae</taxon>
        <taxon>Candidatus Cyrtobacter</taxon>
    </lineage>
</organism>
<keyword evidence="1" id="KW-0472">Membrane</keyword>